<keyword evidence="2" id="KW-1133">Transmembrane helix</keyword>
<feature type="transmembrane region" description="Helical" evidence="2">
    <location>
        <begin position="283"/>
        <end position="303"/>
    </location>
</feature>
<accession>A0A8S8ZKG5</accession>
<keyword evidence="2" id="KW-0472">Membrane</keyword>
<evidence type="ECO:0000313" key="3">
    <source>
        <dbReference type="EMBL" id="KAA8629738.1"/>
    </source>
</evidence>
<reference evidence="3 4" key="1">
    <citation type="submission" date="2017-07" db="EMBL/GenBank/DDBJ databases">
        <title>Genome sequence of the Sordaria macrospora wild type strain R19027.</title>
        <authorList>
            <person name="Nowrousian M."/>
            <person name="Teichert I."/>
            <person name="Kueck U."/>
        </authorList>
    </citation>
    <scope>NUCLEOTIDE SEQUENCE [LARGE SCALE GENOMIC DNA]</scope>
    <source>
        <strain evidence="3 4">R19027</strain>
        <tissue evidence="3">Mycelium</tissue>
    </source>
</reference>
<dbReference type="VEuPathDB" id="FungiDB:SMAC_02494"/>
<keyword evidence="2" id="KW-0812">Transmembrane</keyword>
<evidence type="ECO:0000313" key="4">
    <source>
        <dbReference type="Proteomes" id="UP000433876"/>
    </source>
</evidence>
<dbReference type="EMBL" id="NMPR01000125">
    <property type="protein sequence ID" value="KAA8629738.1"/>
    <property type="molecule type" value="Genomic_DNA"/>
</dbReference>
<name>A0A8S8ZKG5_SORMA</name>
<feature type="region of interest" description="Disordered" evidence="1">
    <location>
        <begin position="377"/>
        <end position="400"/>
    </location>
</feature>
<evidence type="ECO:0000256" key="2">
    <source>
        <dbReference type="SAM" id="Phobius"/>
    </source>
</evidence>
<comment type="caution">
    <text evidence="3">The sequence shown here is derived from an EMBL/GenBank/DDBJ whole genome shotgun (WGS) entry which is preliminary data.</text>
</comment>
<dbReference type="AlphaFoldDB" id="A0A8S8ZKG5"/>
<dbReference type="Proteomes" id="UP000433876">
    <property type="component" value="Unassembled WGS sequence"/>
</dbReference>
<feature type="region of interest" description="Disordered" evidence="1">
    <location>
        <begin position="205"/>
        <end position="261"/>
    </location>
</feature>
<protein>
    <submittedName>
        <fullName evidence="3">Uncharacterized protein</fullName>
    </submittedName>
</protein>
<dbReference type="OMA" id="AWCIDAY"/>
<evidence type="ECO:0000256" key="1">
    <source>
        <dbReference type="SAM" id="MobiDB-lite"/>
    </source>
</evidence>
<proteinExistence type="predicted"/>
<feature type="compositionally biased region" description="Low complexity" evidence="1">
    <location>
        <begin position="231"/>
        <end position="254"/>
    </location>
</feature>
<gene>
    <name evidence="3" type="ORF">SMACR_02494</name>
</gene>
<organism evidence="3 4">
    <name type="scientific">Sordaria macrospora</name>
    <dbReference type="NCBI Taxonomy" id="5147"/>
    <lineage>
        <taxon>Eukaryota</taxon>
        <taxon>Fungi</taxon>
        <taxon>Dikarya</taxon>
        <taxon>Ascomycota</taxon>
        <taxon>Pezizomycotina</taxon>
        <taxon>Sordariomycetes</taxon>
        <taxon>Sordariomycetidae</taxon>
        <taxon>Sordariales</taxon>
        <taxon>Sordariaceae</taxon>
        <taxon>Sordaria</taxon>
    </lineage>
</organism>
<sequence length="424" mass="46283">MAVIMSLVPTSTAVPMPSGVPLPSSTSASPAFIISAAALRRQDGGTNIPIVTSICGYAVAQDASLKSIMAPNGMVCAMDPPNQLFGFCPRQFSIKNERDIVTNCEWNAWCIDAYDCSDGCGAESARSQFGTTRCNAASRPFCQLTRLGKTHTDETDAYWSVGCGSNHYKIHDYLLDQKAALAPSTPASTTEDDNFTAPQTVQAPLATTSSSQPVTPTSSGPPLALLTANFSSRSSSSGASASAIPSTSSSTTSPAPQPFYTLTYTSADDKEEEAQKKGTARPAILGSAIGSLAIIYILLFTWWHRGPRRRKRERQREAKEAAERVVREQGLLRLRNEFKASGPDGIGFEDSLHKPQVIYVPQQQQQQQEIHELGFGTMTNPKTPRLPEMSNDPPTPKELDREKRKCWQFIPPVKSHQYQYQYHQ</sequence>
<feature type="compositionally biased region" description="Low complexity" evidence="1">
    <location>
        <begin position="207"/>
        <end position="222"/>
    </location>
</feature>